<accession>A0AB39KVD6</accession>
<keyword evidence="1" id="KW-0812">Transmembrane</keyword>
<dbReference type="InterPro" id="IPR043831">
    <property type="entry name" value="DUF5808"/>
</dbReference>
<proteinExistence type="predicted"/>
<dbReference type="RefSeq" id="WP_369060849.1">
    <property type="nucleotide sequence ID" value="NZ_CP158375.1"/>
</dbReference>
<evidence type="ECO:0000256" key="1">
    <source>
        <dbReference type="SAM" id="Phobius"/>
    </source>
</evidence>
<reference evidence="3" key="1">
    <citation type="submission" date="2024-06" db="EMBL/GenBank/DDBJ databases">
        <title>Caulobacter inopinatus, sp. nov.</title>
        <authorList>
            <person name="Donachie S.P."/>
        </authorList>
    </citation>
    <scope>NUCLEOTIDE SEQUENCE</scope>
    <source>
        <strain evidence="3">73W</strain>
    </source>
</reference>
<gene>
    <name evidence="3" type="ORF">ABOZ73_03780</name>
</gene>
<dbReference type="EMBL" id="CP158375">
    <property type="protein sequence ID" value="XDO97552.1"/>
    <property type="molecule type" value="Genomic_DNA"/>
</dbReference>
<dbReference type="AlphaFoldDB" id="A0AB39KVD6"/>
<evidence type="ECO:0000313" key="3">
    <source>
        <dbReference type="EMBL" id="XDO97552.1"/>
    </source>
</evidence>
<name>A0AB39KVD6_9CAUL</name>
<keyword evidence="1" id="KW-0472">Membrane</keyword>
<protein>
    <submittedName>
        <fullName evidence="3">DUF5808 domain-containing protein</fullName>
    </submittedName>
</protein>
<feature type="transmembrane region" description="Helical" evidence="1">
    <location>
        <begin position="52"/>
        <end position="71"/>
    </location>
</feature>
<sequence>MQSDVDVHWREPRNWGAWGLYFAPDDQRLWVPKREPGMGWTVNLAHPKGGPILISMLLAPAVLSMLVIALVHGTGAACG</sequence>
<evidence type="ECO:0000259" key="2">
    <source>
        <dbReference type="Pfam" id="PF19124"/>
    </source>
</evidence>
<organism evidence="3">
    <name type="scientific">Caulobacter sp. 73W</name>
    <dbReference type="NCBI Taxonomy" id="3161137"/>
    <lineage>
        <taxon>Bacteria</taxon>
        <taxon>Pseudomonadati</taxon>
        <taxon>Pseudomonadota</taxon>
        <taxon>Alphaproteobacteria</taxon>
        <taxon>Caulobacterales</taxon>
        <taxon>Caulobacteraceae</taxon>
        <taxon>Caulobacter</taxon>
    </lineage>
</organism>
<feature type="domain" description="DUF5808" evidence="2">
    <location>
        <begin position="24"/>
        <end position="49"/>
    </location>
</feature>
<keyword evidence="1" id="KW-1133">Transmembrane helix</keyword>
<dbReference type="Pfam" id="PF19124">
    <property type="entry name" value="DUF5808"/>
    <property type="match status" value="1"/>
</dbReference>